<evidence type="ECO:0000313" key="1">
    <source>
        <dbReference type="EMBL" id="DAG05901.1"/>
    </source>
</evidence>
<accession>A0A8S5VGL9</accession>
<organism evidence="1">
    <name type="scientific">Myoviridae sp. ctkfK18</name>
    <dbReference type="NCBI Taxonomy" id="2825165"/>
    <lineage>
        <taxon>Viruses</taxon>
        <taxon>Duplodnaviria</taxon>
        <taxon>Heunggongvirae</taxon>
        <taxon>Uroviricota</taxon>
        <taxon>Caudoviricetes</taxon>
    </lineage>
</organism>
<reference evidence="1" key="1">
    <citation type="journal article" date="2021" name="Proc. Natl. Acad. Sci. U.S.A.">
        <title>A Catalog of Tens of Thousands of Viruses from Human Metagenomes Reveals Hidden Associations with Chronic Diseases.</title>
        <authorList>
            <person name="Tisza M.J."/>
            <person name="Buck C.B."/>
        </authorList>
    </citation>
    <scope>NUCLEOTIDE SEQUENCE</scope>
    <source>
        <strain evidence="1">CtkfK18</strain>
    </source>
</reference>
<dbReference type="EMBL" id="BK016265">
    <property type="protein sequence ID" value="DAG05901.1"/>
    <property type="molecule type" value="Genomic_DNA"/>
</dbReference>
<protein>
    <submittedName>
        <fullName evidence="1">Uncharacterized protein</fullName>
    </submittedName>
</protein>
<proteinExistence type="predicted"/>
<name>A0A8S5VGL9_9CAUD</name>
<sequence>MKKDLNMYISEITGRFNNIHGNKISNNFTTNIGSYLYKDLTADECFDLLVKSVNLPSKEELDLIWDKYGVEILKINKELMYI</sequence>